<keyword evidence="2" id="KW-0040">ANK repeat</keyword>
<keyword evidence="1" id="KW-0677">Repeat</keyword>
<dbReference type="Proteomes" id="UP000193944">
    <property type="component" value="Unassembled WGS sequence"/>
</dbReference>
<dbReference type="OrthoDB" id="341259at2759"/>
<evidence type="ECO:0000256" key="2">
    <source>
        <dbReference type="ARBA" id="ARBA00023043"/>
    </source>
</evidence>
<name>A0A1Y1X9N5_9FUNG</name>
<comment type="caution">
    <text evidence="3">The sequence shown here is derived from an EMBL/GenBank/DDBJ whole genome shotgun (WGS) entry which is preliminary data.</text>
</comment>
<dbReference type="SMART" id="SM00248">
    <property type="entry name" value="ANK"/>
    <property type="match status" value="8"/>
</dbReference>
<reference evidence="3 4" key="2">
    <citation type="submission" date="2016-08" db="EMBL/GenBank/DDBJ databases">
        <title>Pervasive Adenine N6-methylation of Active Genes in Fungi.</title>
        <authorList>
            <consortium name="DOE Joint Genome Institute"/>
            <person name="Mondo S.J."/>
            <person name="Dannebaum R.O."/>
            <person name="Kuo R.C."/>
            <person name="Labutti K."/>
            <person name="Haridas S."/>
            <person name="Kuo A."/>
            <person name="Salamov A."/>
            <person name="Ahrendt S.R."/>
            <person name="Lipzen A."/>
            <person name="Sullivan W."/>
            <person name="Andreopoulos W.B."/>
            <person name="Clum A."/>
            <person name="Lindquist E."/>
            <person name="Daum C."/>
            <person name="Ramamoorthy G.K."/>
            <person name="Gryganskyi A."/>
            <person name="Culley D."/>
            <person name="Magnuson J.K."/>
            <person name="James T.Y."/>
            <person name="O'Malley M.A."/>
            <person name="Stajich J.E."/>
            <person name="Spatafora J.W."/>
            <person name="Visel A."/>
            <person name="Grigoriev I.V."/>
        </authorList>
    </citation>
    <scope>NUCLEOTIDE SEQUENCE [LARGE SCALE GENOMIC DNA]</scope>
    <source>
        <strain evidence="3 4">S4</strain>
    </source>
</reference>
<reference evidence="3 4" key="1">
    <citation type="submission" date="2016-08" db="EMBL/GenBank/DDBJ databases">
        <title>A Parts List for Fungal Cellulosomes Revealed by Comparative Genomics.</title>
        <authorList>
            <consortium name="DOE Joint Genome Institute"/>
            <person name="Haitjema C.H."/>
            <person name="Gilmore S.P."/>
            <person name="Henske J.K."/>
            <person name="Solomon K.V."/>
            <person name="De Groot R."/>
            <person name="Kuo A."/>
            <person name="Mondo S.J."/>
            <person name="Salamov A.A."/>
            <person name="Labutti K."/>
            <person name="Zhao Z."/>
            <person name="Chiniquy J."/>
            <person name="Barry K."/>
            <person name="Brewer H.M."/>
            <person name="Purvine S.O."/>
            <person name="Wright A.T."/>
            <person name="Boxma B."/>
            <person name="Van Alen T."/>
            <person name="Hackstein J.H."/>
            <person name="Baker S.E."/>
            <person name="Grigoriev I.V."/>
            <person name="O'Malley M.A."/>
        </authorList>
    </citation>
    <scope>NUCLEOTIDE SEQUENCE [LARGE SCALE GENOMIC DNA]</scope>
    <source>
        <strain evidence="3 4">S4</strain>
    </source>
</reference>
<evidence type="ECO:0000313" key="4">
    <source>
        <dbReference type="Proteomes" id="UP000193944"/>
    </source>
</evidence>
<dbReference type="SUPFAM" id="SSF48403">
    <property type="entry name" value="Ankyrin repeat"/>
    <property type="match status" value="1"/>
</dbReference>
<organism evidence="3 4">
    <name type="scientific">Anaeromyces robustus</name>
    <dbReference type="NCBI Taxonomy" id="1754192"/>
    <lineage>
        <taxon>Eukaryota</taxon>
        <taxon>Fungi</taxon>
        <taxon>Fungi incertae sedis</taxon>
        <taxon>Chytridiomycota</taxon>
        <taxon>Chytridiomycota incertae sedis</taxon>
        <taxon>Neocallimastigomycetes</taxon>
        <taxon>Neocallimastigales</taxon>
        <taxon>Neocallimastigaceae</taxon>
        <taxon>Anaeromyces</taxon>
    </lineage>
</organism>
<accession>A0A1Y1X9N5</accession>
<sequence length="683" mass="80587">MILSNVVLYENIVKNKDDIKKVKTFCEEFNLEVSKKKGKKFSDYLEEEYFIDLINENVSYDILEYLIDLIGEDIKNYLMPLFRCVECKHFKLANLLIEKNVDINEKIDIEIIQYIHGEESYSEEEILFKEKDFDDYLKDKEYNDIYYHGLINIIEFLIRIKSLDKEKLTFILEKGSIKLITSTVLITFIYDKKFKFLDLILNYRNNLTNDIILNQFLINGYKNKNKLSSKQINEVIYKYGIEEITNIISKKGNYITKYKKNSKNEYPIVAAIKTENLDIFKLFLDYARRYKIMTRLCTNKVITNCIEKGQKNMLTLLIKYAEENGINIGNCISNQHSLITAIHHNNFKIFRLLMSYVEEHNKLTGTFLLLSAFEKSSIRIVKLLIHYAKNGIINFYMNENDSKGDFPLLMAAKNKKNSQFFQLVIEYANEHGELLKINKCDNKRYFPLRAAVENNNETIVKIIIDYANEHNILLDLNKKYNDEVNFASYLIYKAIENNNTNIFRLLLEYVHDHGILLNINFNIKKGKDKSLLQLASYNNNELIVLLLIIYAKEYGILLDVNLSEMYFKYPLLTAISNNSVNIVKLLMEYSEEKGILLDVNSRKEHIDSPLSYAVKNNNETIVRLLIQYAQKNNIYLNLQRPNWERSLKTAKIKKNETLIELLNKYDIEHKLDKNIFLQFLNYF</sequence>
<protein>
    <submittedName>
        <fullName evidence="3">Ankyrin</fullName>
    </submittedName>
</protein>
<gene>
    <name evidence="3" type="ORF">BCR32DRAFT_267611</name>
</gene>
<dbReference type="InterPro" id="IPR036770">
    <property type="entry name" value="Ankyrin_rpt-contain_sf"/>
</dbReference>
<dbReference type="InterPro" id="IPR002110">
    <property type="entry name" value="Ankyrin_rpt"/>
</dbReference>
<dbReference type="PANTHER" id="PTHR24198">
    <property type="entry name" value="ANKYRIN REPEAT AND PROTEIN KINASE DOMAIN-CONTAINING PROTEIN"/>
    <property type="match status" value="1"/>
</dbReference>
<dbReference type="Gene3D" id="1.25.40.20">
    <property type="entry name" value="Ankyrin repeat-containing domain"/>
    <property type="match status" value="1"/>
</dbReference>
<evidence type="ECO:0000256" key="1">
    <source>
        <dbReference type="ARBA" id="ARBA00022737"/>
    </source>
</evidence>
<proteinExistence type="predicted"/>
<evidence type="ECO:0000313" key="3">
    <source>
        <dbReference type="EMBL" id="ORX82455.1"/>
    </source>
</evidence>
<dbReference type="Pfam" id="PF12796">
    <property type="entry name" value="Ank_2"/>
    <property type="match status" value="2"/>
</dbReference>
<dbReference type="PANTHER" id="PTHR24198:SF165">
    <property type="entry name" value="ANKYRIN REPEAT-CONTAINING PROTEIN-RELATED"/>
    <property type="match status" value="1"/>
</dbReference>
<dbReference type="AlphaFoldDB" id="A0A1Y1X9N5"/>
<keyword evidence="4" id="KW-1185">Reference proteome</keyword>
<dbReference type="EMBL" id="MCFG01000094">
    <property type="protein sequence ID" value="ORX82455.1"/>
    <property type="molecule type" value="Genomic_DNA"/>
</dbReference>